<evidence type="ECO:0000313" key="3">
    <source>
        <dbReference type="EMBL" id="KIK51390.1"/>
    </source>
</evidence>
<keyword evidence="1" id="KW-0472">Membrane</keyword>
<dbReference type="HOGENOM" id="CLU_018688_1_2_1"/>
<accession>A0A0D0AMC9</accession>
<dbReference type="OrthoDB" id="3235960at2759"/>
<name>A0A0D0AMC9_9AGAR</name>
<evidence type="ECO:0000256" key="1">
    <source>
        <dbReference type="SAM" id="Phobius"/>
    </source>
</evidence>
<organism evidence="3 4">
    <name type="scientific">Collybiopsis luxurians FD-317 M1</name>
    <dbReference type="NCBI Taxonomy" id="944289"/>
    <lineage>
        <taxon>Eukaryota</taxon>
        <taxon>Fungi</taxon>
        <taxon>Dikarya</taxon>
        <taxon>Basidiomycota</taxon>
        <taxon>Agaricomycotina</taxon>
        <taxon>Agaricomycetes</taxon>
        <taxon>Agaricomycetidae</taxon>
        <taxon>Agaricales</taxon>
        <taxon>Marasmiineae</taxon>
        <taxon>Omphalotaceae</taxon>
        <taxon>Collybiopsis</taxon>
        <taxon>Collybiopsis luxurians</taxon>
    </lineage>
</organism>
<feature type="transmembrane region" description="Helical" evidence="1">
    <location>
        <begin position="100"/>
        <end position="123"/>
    </location>
</feature>
<feature type="domain" description="DUF6535" evidence="2">
    <location>
        <begin position="4"/>
        <end position="184"/>
    </location>
</feature>
<feature type="transmembrane region" description="Helical" evidence="1">
    <location>
        <begin position="155"/>
        <end position="183"/>
    </location>
</feature>
<dbReference type="InterPro" id="IPR045338">
    <property type="entry name" value="DUF6535"/>
</dbReference>
<keyword evidence="1" id="KW-1133">Transmembrane helix</keyword>
<reference evidence="3 4" key="1">
    <citation type="submission" date="2014-04" db="EMBL/GenBank/DDBJ databases">
        <title>Evolutionary Origins and Diversification of the Mycorrhizal Mutualists.</title>
        <authorList>
            <consortium name="DOE Joint Genome Institute"/>
            <consortium name="Mycorrhizal Genomics Consortium"/>
            <person name="Kohler A."/>
            <person name="Kuo A."/>
            <person name="Nagy L.G."/>
            <person name="Floudas D."/>
            <person name="Copeland A."/>
            <person name="Barry K.W."/>
            <person name="Cichocki N."/>
            <person name="Veneault-Fourrey C."/>
            <person name="LaButti K."/>
            <person name="Lindquist E.A."/>
            <person name="Lipzen A."/>
            <person name="Lundell T."/>
            <person name="Morin E."/>
            <person name="Murat C."/>
            <person name="Riley R."/>
            <person name="Ohm R."/>
            <person name="Sun H."/>
            <person name="Tunlid A."/>
            <person name="Henrissat B."/>
            <person name="Grigoriev I.V."/>
            <person name="Hibbett D.S."/>
            <person name="Martin F."/>
        </authorList>
    </citation>
    <scope>NUCLEOTIDE SEQUENCE [LARGE SCALE GENOMIC DNA]</scope>
    <source>
        <strain evidence="3 4">FD-317 M1</strain>
    </source>
</reference>
<protein>
    <recommendedName>
        <fullName evidence="2">DUF6535 domain-containing protein</fullName>
    </recommendedName>
</protein>
<sequence length="191" mass="21321">ARVWKVYNDEMDKLDSDRVEDWRDGLDALLVLGALFSAVLTTFVVETSSRLDFDWGEVSANLLAESVALQRAAMNGTSANEIAPSPLTPSSKFHADPLDIALNVLWFISLVLSLGTALSAVVAKQWIHQYIAIPTGTPQERARIRHFRFMGLEKWHMSLIIGLFPMFIHLSIAIFFVGLLLFLHELSLVIA</sequence>
<dbReference type="EMBL" id="KN834864">
    <property type="protein sequence ID" value="KIK51390.1"/>
    <property type="molecule type" value="Genomic_DNA"/>
</dbReference>
<gene>
    <name evidence="3" type="ORF">GYMLUDRAFT_102535</name>
</gene>
<evidence type="ECO:0000259" key="2">
    <source>
        <dbReference type="Pfam" id="PF20153"/>
    </source>
</evidence>
<feature type="transmembrane region" description="Helical" evidence="1">
    <location>
        <begin position="26"/>
        <end position="45"/>
    </location>
</feature>
<proteinExistence type="predicted"/>
<dbReference type="AlphaFoldDB" id="A0A0D0AMC9"/>
<feature type="non-terminal residue" evidence="3">
    <location>
        <position position="191"/>
    </location>
</feature>
<dbReference type="Pfam" id="PF20153">
    <property type="entry name" value="DUF6535"/>
    <property type="match status" value="1"/>
</dbReference>
<evidence type="ECO:0000313" key="4">
    <source>
        <dbReference type="Proteomes" id="UP000053593"/>
    </source>
</evidence>
<keyword evidence="1" id="KW-0812">Transmembrane</keyword>
<keyword evidence="4" id="KW-1185">Reference proteome</keyword>
<feature type="non-terminal residue" evidence="3">
    <location>
        <position position="1"/>
    </location>
</feature>
<dbReference type="Proteomes" id="UP000053593">
    <property type="component" value="Unassembled WGS sequence"/>
</dbReference>